<dbReference type="Proteomes" id="UP000707731">
    <property type="component" value="Unassembled WGS sequence"/>
</dbReference>
<keyword evidence="9" id="KW-0753">Steroid metabolism</keyword>
<evidence type="ECO:0000256" key="3">
    <source>
        <dbReference type="ARBA" id="ARBA00022548"/>
    </source>
</evidence>
<comment type="pathway">
    <text evidence="12">Steroid metabolism; cholesterol degradation.</text>
</comment>
<comment type="similarity">
    <text evidence="2">Belongs to the GMC oxidoreductase family.</text>
</comment>
<evidence type="ECO:0000256" key="4">
    <source>
        <dbReference type="ARBA" id="ARBA00022630"/>
    </source>
</evidence>
<dbReference type="InterPro" id="IPR036188">
    <property type="entry name" value="FAD/NAD-bd_sf"/>
</dbReference>
<evidence type="ECO:0000256" key="14">
    <source>
        <dbReference type="ARBA" id="ARBA00049744"/>
    </source>
</evidence>
<organism evidence="17 18">
    <name type="scientific">Nocardia higoensis</name>
    <dbReference type="NCBI Taxonomy" id="228599"/>
    <lineage>
        <taxon>Bacteria</taxon>
        <taxon>Bacillati</taxon>
        <taxon>Actinomycetota</taxon>
        <taxon>Actinomycetes</taxon>
        <taxon>Mycobacteriales</taxon>
        <taxon>Nocardiaceae</taxon>
        <taxon>Nocardia</taxon>
    </lineage>
</organism>
<evidence type="ECO:0000256" key="6">
    <source>
        <dbReference type="ARBA" id="ARBA00023002"/>
    </source>
</evidence>
<keyword evidence="6" id="KW-0560">Oxidoreductase</keyword>
<dbReference type="EMBL" id="JADLQN010000006">
    <property type="protein sequence ID" value="MBF6357705.1"/>
    <property type="molecule type" value="Genomic_DNA"/>
</dbReference>
<evidence type="ECO:0000256" key="2">
    <source>
        <dbReference type="ARBA" id="ARBA00010790"/>
    </source>
</evidence>
<evidence type="ECO:0000256" key="1">
    <source>
        <dbReference type="ARBA" id="ARBA00001974"/>
    </source>
</evidence>
<dbReference type="InterPro" id="IPR007867">
    <property type="entry name" value="GMC_OxRtase_C"/>
</dbReference>
<dbReference type="RefSeq" id="WP_195004539.1">
    <property type="nucleotide sequence ID" value="NZ_JADLQN010000006.1"/>
</dbReference>
<keyword evidence="7" id="KW-0443">Lipid metabolism</keyword>
<dbReference type="SUPFAM" id="SSF51905">
    <property type="entry name" value="FAD/NAD(P)-binding domain"/>
    <property type="match status" value="1"/>
</dbReference>
<dbReference type="Gene3D" id="3.50.50.60">
    <property type="entry name" value="FAD/NAD(P)-binding domain"/>
    <property type="match status" value="3"/>
</dbReference>
<dbReference type="EC" id="1.1.3.6" evidence="13"/>
<comment type="caution">
    <text evidence="17">The sequence shown here is derived from an EMBL/GenBank/DDBJ whole genome shotgun (WGS) entry which is preliminary data.</text>
</comment>
<keyword evidence="8" id="KW-1207">Sterol metabolism</keyword>
<evidence type="ECO:0000256" key="10">
    <source>
        <dbReference type="ARBA" id="ARBA00023235"/>
    </source>
</evidence>
<keyword evidence="5" id="KW-0274">FAD</keyword>
<keyword evidence="10" id="KW-0413">Isomerase</keyword>
<evidence type="ECO:0000256" key="12">
    <source>
        <dbReference type="ARBA" id="ARBA00049645"/>
    </source>
</evidence>
<dbReference type="PANTHER" id="PTHR47470">
    <property type="entry name" value="CHOLESTEROL OXIDASE"/>
    <property type="match status" value="1"/>
</dbReference>
<protein>
    <recommendedName>
        <fullName evidence="14">Cholesterol oxidase</fullName>
        <ecNumber evidence="13">1.1.3.6</ecNumber>
        <ecNumber evidence="11">5.3.3.1</ecNumber>
    </recommendedName>
    <alternativeName>
        <fullName evidence="15">Cholesterol isomerase</fullName>
    </alternativeName>
</protein>
<proteinExistence type="inferred from homology"/>
<name>A0ABS0DGW1_9NOCA</name>
<evidence type="ECO:0000256" key="5">
    <source>
        <dbReference type="ARBA" id="ARBA00022827"/>
    </source>
</evidence>
<dbReference type="PANTHER" id="PTHR47470:SF1">
    <property type="entry name" value="FAD-DEPENDENT OXIDOREDUCTASE 2 FAD BINDING DOMAIN-CONTAINING PROTEIN"/>
    <property type="match status" value="1"/>
</dbReference>
<evidence type="ECO:0000259" key="16">
    <source>
        <dbReference type="Pfam" id="PF05199"/>
    </source>
</evidence>
<evidence type="ECO:0000256" key="11">
    <source>
        <dbReference type="ARBA" id="ARBA00038856"/>
    </source>
</evidence>
<accession>A0ABS0DGW1</accession>
<evidence type="ECO:0000256" key="15">
    <source>
        <dbReference type="ARBA" id="ARBA00049778"/>
    </source>
</evidence>
<evidence type="ECO:0000256" key="8">
    <source>
        <dbReference type="ARBA" id="ARBA00023166"/>
    </source>
</evidence>
<keyword evidence="18" id="KW-1185">Reference proteome</keyword>
<evidence type="ECO:0000256" key="7">
    <source>
        <dbReference type="ARBA" id="ARBA00023098"/>
    </source>
</evidence>
<dbReference type="EC" id="5.3.3.1" evidence="11"/>
<keyword evidence="4" id="KW-0285">Flavoprotein</keyword>
<comment type="cofactor">
    <cofactor evidence="1">
        <name>FAD</name>
        <dbReference type="ChEBI" id="CHEBI:57692"/>
    </cofactor>
</comment>
<evidence type="ECO:0000313" key="18">
    <source>
        <dbReference type="Proteomes" id="UP000707731"/>
    </source>
</evidence>
<dbReference type="InterPro" id="IPR052542">
    <property type="entry name" value="Cholesterol_Oxidase"/>
</dbReference>
<dbReference type="Pfam" id="PF13450">
    <property type="entry name" value="NAD_binding_8"/>
    <property type="match status" value="1"/>
</dbReference>
<sequence>MTRSSSWDAIVVGSGFGGAVTAARLAERGLKVLILERGAWRDGAPDGAPTRARGAAHLVRGVRWSAGTRSASATIRSSGLYELHQFAHLTCVVASGVGGGSLVYTDMQVPPHDDYFRALPADITAAEMRPHFEAVRTMLSPKPVAHVPHRVRAFERALATAGLGAAHFPDLAATFEQPGSPVRSTMAHTYIPSALRHGATLRPMSEATAIDHRPTGWRVRYHDHIRHRSCVESAPRLILSAGTLGTMRLLFAARDRHKTLPMLSPALGRGFTPNADMVSIVHRTATRIDGDDGPPVAAYHTEAVDGREFLTGEVGIGLLTPSAAVTRLFPRTALLIGMGADRIAVETTYDGHNLHIDADRTDDPEIFDRIGEHARRIAGGYRAKRSLINAPFGATSRRLTSVHPLGGVRVADTPADGVVDHTGQVHRYPGLFVADGSILPGAPGVPPSMTIAALAERQSAFIANS</sequence>
<gene>
    <name evidence="17" type="ORF">IU449_24690</name>
</gene>
<evidence type="ECO:0000256" key="9">
    <source>
        <dbReference type="ARBA" id="ARBA00023221"/>
    </source>
</evidence>
<evidence type="ECO:0000256" key="13">
    <source>
        <dbReference type="ARBA" id="ARBA00049723"/>
    </source>
</evidence>
<keyword evidence="3" id="KW-0153">Cholesterol metabolism</keyword>
<reference evidence="17 18" key="1">
    <citation type="submission" date="2020-10" db="EMBL/GenBank/DDBJ databases">
        <title>Identification of Nocardia species via Next-generation sequencing and recognition of intraspecies genetic diversity.</title>
        <authorList>
            <person name="Li P."/>
            <person name="Li P."/>
            <person name="Lu B."/>
        </authorList>
    </citation>
    <scope>NUCLEOTIDE SEQUENCE [LARGE SCALE GENOMIC DNA]</scope>
    <source>
        <strain evidence="17 18">BJ06-0143</strain>
    </source>
</reference>
<evidence type="ECO:0000313" key="17">
    <source>
        <dbReference type="EMBL" id="MBF6357705.1"/>
    </source>
</evidence>
<dbReference type="Pfam" id="PF05199">
    <property type="entry name" value="GMC_oxred_C"/>
    <property type="match status" value="1"/>
</dbReference>
<feature type="domain" description="Glucose-methanol-choline oxidoreductase C-terminal" evidence="16">
    <location>
        <begin position="397"/>
        <end position="455"/>
    </location>
</feature>